<evidence type="ECO:0000256" key="5">
    <source>
        <dbReference type="ARBA" id="ARBA00023044"/>
    </source>
</evidence>
<evidence type="ECO:0000313" key="7">
    <source>
        <dbReference type="EMBL" id="EMC23506.1"/>
    </source>
</evidence>
<organism evidence="7 8">
    <name type="scientific">Streptococcus mutans SM6</name>
    <dbReference type="NCBI Taxonomy" id="857119"/>
    <lineage>
        <taxon>Bacteria</taxon>
        <taxon>Bacillati</taxon>
        <taxon>Bacillota</taxon>
        <taxon>Bacilli</taxon>
        <taxon>Lactobacillales</taxon>
        <taxon>Streptococcaceae</taxon>
        <taxon>Streptococcus</taxon>
    </lineage>
</organism>
<dbReference type="AlphaFoldDB" id="A0A829BNM3"/>
<dbReference type="GO" id="GO:0005186">
    <property type="term" value="F:pheromone activity"/>
    <property type="evidence" value="ECO:0007669"/>
    <property type="project" value="UniProtKB-KW"/>
</dbReference>
<keyword evidence="5" id="KW-0588">Pheromone</keyword>
<comment type="function">
    <text evidence="1">Acts as a pheromone, induces cells to develop competence for genetic transformation.</text>
</comment>
<dbReference type="Proteomes" id="UP000011676">
    <property type="component" value="Unassembled WGS sequence"/>
</dbReference>
<name>A0A829BNM3_STRMG</name>
<evidence type="ECO:0000313" key="8">
    <source>
        <dbReference type="Proteomes" id="UP000011676"/>
    </source>
</evidence>
<evidence type="ECO:0000256" key="4">
    <source>
        <dbReference type="ARBA" id="ARBA00022525"/>
    </source>
</evidence>
<reference evidence="7 8" key="1">
    <citation type="journal article" date="2013" name="Mol. Biol. Evol.">
        <title>Evolutionary and population genomics of the cavity causing bacteria Streptococcus mutans.</title>
        <authorList>
            <person name="Cornejo O.E."/>
            <person name="Lefebure T."/>
            <person name="Pavinski Bitar P.D."/>
            <person name="Lang P."/>
            <person name="Richards V.P."/>
            <person name="Eilertson K."/>
            <person name="Do T."/>
            <person name="Beighton D."/>
            <person name="Zeng L."/>
            <person name="Ahn S.J."/>
            <person name="Burne R.A."/>
            <person name="Siepel A."/>
            <person name="Bustamante C.D."/>
            <person name="Stanhope M.J."/>
        </authorList>
    </citation>
    <scope>NUCLEOTIDE SEQUENCE [LARGE SCALE GENOMIC DNA]</scope>
    <source>
        <strain evidence="7 8">SM6</strain>
    </source>
</reference>
<comment type="subcellular location">
    <subcellularLocation>
        <location evidence="2">Secreted</location>
    </subcellularLocation>
</comment>
<proteinExistence type="inferred from homology"/>
<keyword evidence="4" id="KW-0964">Secreted</keyword>
<keyword evidence="6" id="KW-0178">Competence</keyword>
<protein>
    <submittedName>
        <fullName evidence="7">Uncharacterized protein</fullName>
    </submittedName>
</protein>
<evidence type="ECO:0000256" key="2">
    <source>
        <dbReference type="ARBA" id="ARBA00004613"/>
    </source>
</evidence>
<dbReference type="RefSeq" id="WP_002263346.1">
    <property type="nucleotide sequence ID" value="NZ_AHSR01000028.1"/>
</dbReference>
<evidence type="ECO:0000256" key="6">
    <source>
        <dbReference type="ARBA" id="ARBA00023287"/>
    </source>
</evidence>
<sequence length="61" mass="7032">MKTQTEIWKRFEALDTADLAIIQGGSENIARFAAAFENEQVVSYARWFRRSWRGSGSSSRF</sequence>
<evidence type="ECO:0000256" key="1">
    <source>
        <dbReference type="ARBA" id="ARBA00002667"/>
    </source>
</evidence>
<dbReference type="Pfam" id="PF03047">
    <property type="entry name" value="ComC"/>
    <property type="match status" value="1"/>
</dbReference>
<dbReference type="GO" id="GO:0005576">
    <property type="term" value="C:extracellular region"/>
    <property type="evidence" value="ECO:0007669"/>
    <property type="project" value="UniProtKB-SubCell"/>
</dbReference>
<dbReference type="GO" id="GO:0030420">
    <property type="term" value="P:establishment of competence for transformation"/>
    <property type="evidence" value="ECO:0007669"/>
    <property type="project" value="UniProtKB-KW"/>
</dbReference>
<comment type="similarity">
    <text evidence="3">Belongs to the ComC family.</text>
</comment>
<dbReference type="EMBL" id="AHSR01000028">
    <property type="protein sequence ID" value="EMC23506.1"/>
    <property type="molecule type" value="Genomic_DNA"/>
</dbReference>
<accession>A0A829BNM3</accession>
<dbReference type="InterPro" id="IPR004288">
    <property type="entry name" value="Competence_ComC"/>
</dbReference>
<comment type="caution">
    <text evidence="7">The sequence shown here is derived from an EMBL/GenBank/DDBJ whole genome shotgun (WGS) entry which is preliminary data.</text>
</comment>
<gene>
    <name evidence="7" type="ORF">SMU82_06739</name>
</gene>
<evidence type="ECO:0000256" key="3">
    <source>
        <dbReference type="ARBA" id="ARBA00009039"/>
    </source>
</evidence>